<evidence type="ECO:0000313" key="3">
    <source>
        <dbReference type="Proteomes" id="UP000663852"/>
    </source>
</evidence>
<dbReference type="EMBL" id="CAJNOJ010000072">
    <property type="protein sequence ID" value="CAF1033732.1"/>
    <property type="molecule type" value="Genomic_DNA"/>
</dbReference>
<gene>
    <name evidence="2" type="ORF">EDS130_LOCUS16546</name>
</gene>
<comment type="caution">
    <text evidence="2">The sequence shown here is derived from an EMBL/GenBank/DDBJ whole genome shotgun (WGS) entry which is preliminary data.</text>
</comment>
<dbReference type="Proteomes" id="UP000663852">
    <property type="component" value="Unassembled WGS sequence"/>
</dbReference>
<evidence type="ECO:0000313" key="2">
    <source>
        <dbReference type="EMBL" id="CAF1033732.1"/>
    </source>
</evidence>
<dbReference type="AlphaFoldDB" id="A0A814J5R0"/>
<accession>A0A814J5R0</accession>
<organism evidence="2 3">
    <name type="scientific">Adineta ricciae</name>
    <name type="common">Rotifer</name>
    <dbReference type="NCBI Taxonomy" id="249248"/>
    <lineage>
        <taxon>Eukaryota</taxon>
        <taxon>Metazoa</taxon>
        <taxon>Spiralia</taxon>
        <taxon>Gnathifera</taxon>
        <taxon>Rotifera</taxon>
        <taxon>Eurotatoria</taxon>
        <taxon>Bdelloidea</taxon>
        <taxon>Adinetida</taxon>
        <taxon>Adinetidae</taxon>
        <taxon>Adineta</taxon>
    </lineage>
</organism>
<name>A0A814J5R0_ADIRI</name>
<feature type="region of interest" description="Disordered" evidence="1">
    <location>
        <begin position="118"/>
        <end position="184"/>
    </location>
</feature>
<feature type="compositionally biased region" description="Pro residues" evidence="1">
    <location>
        <begin position="85"/>
        <end position="95"/>
    </location>
</feature>
<protein>
    <submittedName>
        <fullName evidence="2">Uncharacterized protein</fullName>
    </submittedName>
</protein>
<evidence type="ECO:0000256" key="1">
    <source>
        <dbReference type="SAM" id="MobiDB-lite"/>
    </source>
</evidence>
<feature type="compositionally biased region" description="Basic and acidic residues" evidence="1">
    <location>
        <begin position="173"/>
        <end position="184"/>
    </location>
</feature>
<reference evidence="2" key="1">
    <citation type="submission" date="2021-02" db="EMBL/GenBank/DDBJ databases">
        <authorList>
            <person name="Nowell W R."/>
        </authorList>
    </citation>
    <scope>NUCLEOTIDE SEQUENCE</scope>
</reference>
<feature type="compositionally biased region" description="Basic residues" evidence="1">
    <location>
        <begin position="124"/>
        <end position="141"/>
    </location>
</feature>
<dbReference type="OrthoDB" id="10053090at2759"/>
<feature type="compositionally biased region" description="Basic and acidic residues" evidence="1">
    <location>
        <begin position="142"/>
        <end position="161"/>
    </location>
</feature>
<feature type="region of interest" description="Disordered" evidence="1">
    <location>
        <begin position="79"/>
        <end position="100"/>
    </location>
</feature>
<proteinExistence type="predicted"/>
<sequence>MHCRPCTGSDIPTCSCSLFFFHSNYFVTSQYPTFIAPAYHHDRTSSPSEIPGRRRRLEDPIITHASNYYATLPHQISQSITQSFPSPPTPPPLPSPRRIYQQSNRKDDYCDLFNLLDRPPSPIRPRRKHVNSHANSRRHHRPPVDIKNVHIKQVKDANDRKSNHHRQLSSCQTKEHSNDILLSKDKTKQTNEICQRRRTNKGFFRRVMHNYFCMPSPSATNGYSS</sequence>